<organism evidence="1 2">
    <name type="scientific">Bradyrhizobium elkanii</name>
    <dbReference type="NCBI Taxonomy" id="29448"/>
    <lineage>
        <taxon>Bacteria</taxon>
        <taxon>Pseudomonadati</taxon>
        <taxon>Pseudomonadota</taxon>
        <taxon>Alphaproteobacteria</taxon>
        <taxon>Hyphomicrobiales</taxon>
        <taxon>Nitrobacteraceae</taxon>
        <taxon>Bradyrhizobium</taxon>
    </lineage>
</organism>
<dbReference type="RefSeq" id="WP_137483834.1">
    <property type="nucleotide sequence ID" value="NZ_SZZP01000044.1"/>
</dbReference>
<dbReference type="AlphaFoldDB" id="A0A4U6RCH9"/>
<gene>
    <name evidence="1" type="ORF">FDV58_39270</name>
</gene>
<dbReference type="Proteomes" id="UP000305095">
    <property type="component" value="Unassembled WGS sequence"/>
</dbReference>
<evidence type="ECO:0000313" key="1">
    <source>
        <dbReference type="EMBL" id="TKV71659.1"/>
    </source>
</evidence>
<comment type="caution">
    <text evidence="1">The sequence shown here is derived from an EMBL/GenBank/DDBJ whole genome shotgun (WGS) entry which is preliminary data.</text>
</comment>
<protein>
    <submittedName>
        <fullName evidence="1">Uncharacterized protein</fullName>
    </submittedName>
</protein>
<name>A0A4U6RCH9_BRAEL</name>
<dbReference type="EMBL" id="SZZP01000044">
    <property type="protein sequence ID" value="TKV71659.1"/>
    <property type="molecule type" value="Genomic_DNA"/>
</dbReference>
<proteinExistence type="predicted"/>
<evidence type="ECO:0000313" key="2">
    <source>
        <dbReference type="Proteomes" id="UP000305095"/>
    </source>
</evidence>
<accession>A0A4U6RCH9</accession>
<reference evidence="1 2" key="1">
    <citation type="submission" date="2019-05" db="EMBL/GenBank/DDBJ databases">
        <title>Draft Genome of Bradyrhizobium elkanii strain SEMIA 938, Used in Commercial Inoculants for Lupinus spp. in Brazil.</title>
        <authorList>
            <person name="Hungria M."/>
            <person name="Delamuta J.R.M."/>
            <person name="Ribeiro R.A."/>
            <person name="Nogueira M.A."/>
        </authorList>
    </citation>
    <scope>NUCLEOTIDE SEQUENCE [LARGE SCALE GENOMIC DNA]</scope>
    <source>
        <strain evidence="1 2">Semia 938</strain>
    </source>
</reference>
<sequence>MFDADTTALLRAVLEEVCENISVYETCARTHVASKILEAASNGQLSIDELKSAGQQALNASYDVALISAQRDRNSIGSSNLRRP</sequence>